<dbReference type="Pfam" id="PF04082">
    <property type="entry name" value="Fungal_trans"/>
    <property type="match status" value="1"/>
</dbReference>
<dbReference type="GO" id="GO:0006351">
    <property type="term" value="P:DNA-templated transcription"/>
    <property type="evidence" value="ECO:0007669"/>
    <property type="project" value="InterPro"/>
</dbReference>
<keyword evidence="10" id="KW-1185">Reference proteome</keyword>
<keyword evidence="3" id="KW-0805">Transcription regulation</keyword>
<gene>
    <name evidence="9" type="ORF">C7212DRAFT_289329</name>
</gene>
<feature type="non-terminal residue" evidence="9">
    <location>
        <position position="440"/>
    </location>
</feature>
<evidence type="ECO:0000259" key="8">
    <source>
        <dbReference type="PROSITE" id="PS50048"/>
    </source>
</evidence>
<evidence type="ECO:0000256" key="2">
    <source>
        <dbReference type="ARBA" id="ARBA00022833"/>
    </source>
</evidence>
<keyword evidence="5" id="KW-0804">Transcription</keyword>
<evidence type="ECO:0000256" key="3">
    <source>
        <dbReference type="ARBA" id="ARBA00023015"/>
    </source>
</evidence>
<dbReference type="InterPro" id="IPR052073">
    <property type="entry name" value="Amide_Lactam_Regulators"/>
</dbReference>
<evidence type="ECO:0000256" key="7">
    <source>
        <dbReference type="SAM" id="MobiDB-lite"/>
    </source>
</evidence>
<feature type="region of interest" description="Disordered" evidence="7">
    <location>
        <begin position="421"/>
        <end position="440"/>
    </location>
</feature>
<dbReference type="OrthoDB" id="10031947at2759"/>
<keyword evidence="1" id="KW-0479">Metal-binding</keyword>
<dbReference type="PROSITE" id="PS00463">
    <property type="entry name" value="ZN2_CY6_FUNGAL_1"/>
    <property type="match status" value="1"/>
</dbReference>
<dbReference type="Proteomes" id="UP000246991">
    <property type="component" value="Unassembled WGS sequence"/>
</dbReference>
<accession>A0A317T3V4</accession>
<keyword evidence="6" id="KW-0539">Nucleus</keyword>
<reference evidence="9 10" key="1">
    <citation type="submission" date="2018-03" db="EMBL/GenBank/DDBJ databases">
        <title>Genomes of Pezizomycetes fungi and the evolution of truffles.</title>
        <authorList>
            <person name="Murat C."/>
            <person name="Payen T."/>
            <person name="Noel B."/>
            <person name="Kuo A."/>
            <person name="Martin F.M."/>
        </authorList>
    </citation>
    <scope>NUCLEOTIDE SEQUENCE [LARGE SCALE GENOMIC DNA]</scope>
    <source>
        <strain evidence="9">091103-1</strain>
    </source>
</reference>
<proteinExistence type="predicted"/>
<dbReference type="InterPro" id="IPR007219">
    <property type="entry name" value="XnlR_reg_dom"/>
</dbReference>
<dbReference type="InterPro" id="IPR036864">
    <property type="entry name" value="Zn2-C6_fun-type_DNA-bd_sf"/>
</dbReference>
<dbReference type="PANTHER" id="PTHR47171">
    <property type="entry name" value="FARA-RELATED"/>
    <property type="match status" value="1"/>
</dbReference>
<dbReference type="CDD" id="cd12148">
    <property type="entry name" value="fungal_TF_MHR"/>
    <property type="match status" value="1"/>
</dbReference>
<organism evidence="9 10">
    <name type="scientific">Tuber magnatum</name>
    <name type="common">white Piedmont truffle</name>
    <dbReference type="NCBI Taxonomy" id="42249"/>
    <lineage>
        <taxon>Eukaryota</taxon>
        <taxon>Fungi</taxon>
        <taxon>Dikarya</taxon>
        <taxon>Ascomycota</taxon>
        <taxon>Pezizomycotina</taxon>
        <taxon>Pezizomycetes</taxon>
        <taxon>Pezizales</taxon>
        <taxon>Tuberaceae</taxon>
        <taxon>Tuber</taxon>
    </lineage>
</organism>
<dbReference type="CDD" id="cd00067">
    <property type="entry name" value="GAL4"/>
    <property type="match status" value="1"/>
</dbReference>
<dbReference type="STRING" id="42249.A0A317T3V4"/>
<name>A0A317T3V4_9PEZI</name>
<protein>
    <recommendedName>
        <fullName evidence="8">Zn(2)-C6 fungal-type domain-containing protein</fullName>
    </recommendedName>
</protein>
<dbReference type="PROSITE" id="PS50048">
    <property type="entry name" value="ZN2_CY6_FUNGAL_2"/>
    <property type="match status" value="1"/>
</dbReference>
<dbReference type="GO" id="GO:0008270">
    <property type="term" value="F:zinc ion binding"/>
    <property type="evidence" value="ECO:0007669"/>
    <property type="project" value="InterPro"/>
</dbReference>
<dbReference type="Gene3D" id="4.10.240.10">
    <property type="entry name" value="Zn(2)-C6 fungal-type DNA-binding domain"/>
    <property type="match status" value="1"/>
</dbReference>
<evidence type="ECO:0000256" key="4">
    <source>
        <dbReference type="ARBA" id="ARBA00023125"/>
    </source>
</evidence>
<dbReference type="GO" id="GO:0003677">
    <property type="term" value="F:DNA binding"/>
    <property type="evidence" value="ECO:0007669"/>
    <property type="project" value="UniProtKB-KW"/>
</dbReference>
<evidence type="ECO:0000313" key="9">
    <source>
        <dbReference type="EMBL" id="PWW80101.1"/>
    </source>
</evidence>
<evidence type="ECO:0000256" key="5">
    <source>
        <dbReference type="ARBA" id="ARBA00023163"/>
    </source>
</evidence>
<sequence>MGASARIQVFAANNSSYRGRKRAHRACDQCKRRRKRCLPPFENHERCAGCTRDGLRCSLVAMEPSQGGSSAIAGPPASAAEAESDGFTDKLAVSSDPPDGQARFIGDLNPEAALRSATSNLPSGPSSSSTPSLDPNEIGVWVSQPQTTSRPRKRRRSPDPTAQRPTSAEPTLAVHYNNFLESLNAFSLPPRQSLDALLSLYMESVHPIHPLVDAHTINLFKTPDAIPPVLLQSILLVASRHPKAAEYLVLPPTNAPLPPRKFASILYTRITALLHAGSENDRIRLIRVYGLLSLHSADGPSGNEVASMNLCTAIHHAHSAGLHLKRSRSGGKGETELWWCLWELDKLQAAINGRPVLVRGEDTSIDFPRKDEGTGVFRGMVRLAELLEKVIALYRPRKEGGVFQWEEAFPSFEQVVEETNCDDPGLLGTSHPIPPFPAPE</sequence>
<dbReference type="PANTHER" id="PTHR47171:SF6">
    <property type="entry name" value="SPECIFIC TRANSCRIPTION FACTOR, PUTATIVE (AFU_ORTHOLOGUE AFUA_2G06130)-RELATED"/>
    <property type="match status" value="1"/>
</dbReference>
<keyword evidence="4" id="KW-0238">DNA-binding</keyword>
<evidence type="ECO:0000256" key="1">
    <source>
        <dbReference type="ARBA" id="ARBA00022723"/>
    </source>
</evidence>
<feature type="compositionally biased region" description="Low complexity" evidence="7">
    <location>
        <begin position="65"/>
        <end position="81"/>
    </location>
</feature>
<keyword evidence="2" id="KW-0862">Zinc</keyword>
<dbReference type="EMBL" id="PYWC01000004">
    <property type="protein sequence ID" value="PWW80101.1"/>
    <property type="molecule type" value="Genomic_DNA"/>
</dbReference>
<feature type="domain" description="Zn(2)-C6 fungal-type" evidence="8">
    <location>
        <begin position="26"/>
        <end position="59"/>
    </location>
</feature>
<feature type="region of interest" description="Disordered" evidence="7">
    <location>
        <begin position="65"/>
        <end position="170"/>
    </location>
</feature>
<evidence type="ECO:0000256" key="6">
    <source>
        <dbReference type="ARBA" id="ARBA00023242"/>
    </source>
</evidence>
<comment type="caution">
    <text evidence="9">The sequence shown here is derived from an EMBL/GenBank/DDBJ whole genome shotgun (WGS) entry which is preliminary data.</text>
</comment>
<dbReference type="InterPro" id="IPR001138">
    <property type="entry name" value="Zn2Cys6_DnaBD"/>
</dbReference>
<dbReference type="GO" id="GO:0000981">
    <property type="term" value="F:DNA-binding transcription factor activity, RNA polymerase II-specific"/>
    <property type="evidence" value="ECO:0007669"/>
    <property type="project" value="InterPro"/>
</dbReference>
<feature type="compositionally biased region" description="Low complexity" evidence="7">
    <location>
        <begin position="116"/>
        <end position="136"/>
    </location>
</feature>
<evidence type="ECO:0000313" key="10">
    <source>
        <dbReference type="Proteomes" id="UP000246991"/>
    </source>
</evidence>
<dbReference type="SUPFAM" id="SSF57701">
    <property type="entry name" value="Zn2/Cys6 DNA-binding domain"/>
    <property type="match status" value="1"/>
</dbReference>
<dbReference type="AlphaFoldDB" id="A0A317T3V4"/>
<dbReference type="SMART" id="SM00906">
    <property type="entry name" value="Fungal_trans"/>
    <property type="match status" value="1"/>
</dbReference>